<dbReference type="AlphaFoldDB" id="A0A9N9N560"/>
<sequence length="84" mass="9664">EELLCKKILKAISSLMPISKEQHQKLEGQCLWQTKTKDALINLPVRFCKVLELDSTSKICHRCIKFTNNDPDYITNNNDSQATK</sequence>
<evidence type="ECO:0000313" key="1">
    <source>
        <dbReference type="EMBL" id="CAG8702931.1"/>
    </source>
</evidence>
<comment type="caution">
    <text evidence="1">The sequence shown here is derived from an EMBL/GenBank/DDBJ whole genome shotgun (WGS) entry which is preliminary data.</text>
</comment>
<name>A0A9N9N560_9GLOM</name>
<proteinExistence type="predicted"/>
<reference evidence="1" key="1">
    <citation type="submission" date="2021-06" db="EMBL/GenBank/DDBJ databases">
        <authorList>
            <person name="Kallberg Y."/>
            <person name="Tangrot J."/>
            <person name="Rosling A."/>
        </authorList>
    </citation>
    <scope>NUCLEOTIDE SEQUENCE</scope>
    <source>
        <strain evidence="1">FL966</strain>
    </source>
</reference>
<dbReference type="Proteomes" id="UP000789759">
    <property type="component" value="Unassembled WGS sequence"/>
</dbReference>
<keyword evidence="2" id="KW-1185">Reference proteome</keyword>
<accession>A0A9N9N560</accession>
<gene>
    <name evidence="1" type="ORF">CPELLU_LOCUS11924</name>
</gene>
<evidence type="ECO:0000313" key="2">
    <source>
        <dbReference type="Proteomes" id="UP000789759"/>
    </source>
</evidence>
<dbReference type="EMBL" id="CAJVQA010010976">
    <property type="protein sequence ID" value="CAG8702931.1"/>
    <property type="molecule type" value="Genomic_DNA"/>
</dbReference>
<feature type="non-terminal residue" evidence="1">
    <location>
        <position position="1"/>
    </location>
</feature>
<dbReference type="OrthoDB" id="2362701at2759"/>
<protein>
    <submittedName>
        <fullName evidence="1">7721_t:CDS:1</fullName>
    </submittedName>
</protein>
<organism evidence="1 2">
    <name type="scientific">Cetraspora pellucida</name>
    <dbReference type="NCBI Taxonomy" id="1433469"/>
    <lineage>
        <taxon>Eukaryota</taxon>
        <taxon>Fungi</taxon>
        <taxon>Fungi incertae sedis</taxon>
        <taxon>Mucoromycota</taxon>
        <taxon>Glomeromycotina</taxon>
        <taxon>Glomeromycetes</taxon>
        <taxon>Diversisporales</taxon>
        <taxon>Gigasporaceae</taxon>
        <taxon>Cetraspora</taxon>
    </lineage>
</organism>